<organism evidence="2 3">
    <name type="scientific">Caenorhabditis angaria</name>
    <dbReference type="NCBI Taxonomy" id="860376"/>
    <lineage>
        <taxon>Eukaryota</taxon>
        <taxon>Metazoa</taxon>
        <taxon>Ecdysozoa</taxon>
        <taxon>Nematoda</taxon>
        <taxon>Chromadorea</taxon>
        <taxon>Rhabditida</taxon>
        <taxon>Rhabditina</taxon>
        <taxon>Rhabditomorpha</taxon>
        <taxon>Rhabditoidea</taxon>
        <taxon>Rhabditidae</taxon>
        <taxon>Peloderinae</taxon>
        <taxon>Caenorhabditis</taxon>
    </lineage>
</organism>
<sequence length="681" mass="77943">MPKGGSCAMLPVTAGVADDLSRLLRVFIAGRKYQHADFKELFKRMNMVTIFNGRDYSAEIIEFNESLLAECVVYLEPYSSPQVKRCFEERLFGLYTIHTFFYLQQMDHVMKIRMDPDIYQHFNCFVEQCRIEGYLDAFACGAQLKRDKAFKIVAFVGYHDPVYHRNFDTETNLKKLPAAVNLDVPFANLRNLLKTDNFLLLDAMHEKYVKMKRDLGVKFDGPLENPVRFMEKDLEKLEDEYYEKNRVKDIVEEPAAVPESNRNRLDIKHQAYTSDVNFSRTRRHRNAQAVHNPSQMFDFINNNENPAKKLKKSETLMDLAAENDEKPEIPAEKPKKSRKAEISAKKSKKAQNIDEKPEIDDWPVIPPEKSEKIDEKPEIQPEIAGKTVKAQKSAEKRQKSSGNSKISRKSAPEAEKARKPIGRPKKSVRAQKSTPEPEIHEEKPENAENSSKSTPEAEIQPKNAENSSKSTPEAENVVKKVGRPRSKSVRAPESAPEPEIAPEAENCEVKLEISENPQKLAENVVEVKLEIEEAEFSNFEVKMEIEENEEAEYPGILKKTPSSLIRIPKIQSRRKSVQFAAEMTEIREFTPTPQLSPEYAQNDDWDFDEFSAENFPEIAPNPAEEAENDSDSDENPQDAEIGLKIDELRVPKIEEESPEAAPIGRFRSNSELNDWMEDDSD</sequence>
<feature type="region of interest" description="Disordered" evidence="1">
    <location>
        <begin position="321"/>
        <end position="506"/>
    </location>
</feature>
<feature type="compositionally biased region" description="Basic and acidic residues" evidence="1">
    <location>
        <begin position="641"/>
        <end position="655"/>
    </location>
</feature>
<evidence type="ECO:0000313" key="3">
    <source>
        <dbReference type="Proteomes" id="UP001152747"/>
    </source>
</evidence>
<reference evidence="2" key="1">
    <citation type="submission" date="2022-11" db="EMBL/GenBank/DDBJ databases">
        <authorList>
            <person name="Kikuchi T."/>
        </authorList>
    </citation>
    <scope>NUCLEOTIDE SEQUENCE</scope>
    <source>
        <strain evidence="2">PS1010</strain>
    </source>
</reference>
<evidence type="ECO:0000256" key="1">
    <source>
        <dbReference type="SAM" id="MobiDB-lite"/>
    </source>
</evidence>
<dbReference type="GO" id="GO:0019185">
    <property type="term" value="C:snRNA-activating protein complex"/>
    <property type="evidence" value="ECO:0007669"/>
    <property type="project" value="TreeGrafter"/>
</dbReference>
<proteinExistence type="predicted"/>
<dbReference type="OrthoDB" id="20127at2759"/>
<feature type="compositionally biased region" description="Basic and acidic residues" evidence="1">
    <location>
        <begin position="368"/>
        <end position="379"/>
    </location>
</feature>
<dbReference type="EMBL" id="CANHGI010000002">
    <property type="protein sequence ID" value="CAI5443308.1"/>
    <property type="molecule type" value="Genomic_DNA"/>
</dbReference>
<feature type="compositionally biased region" description="Polar residues" evidence="1">
    <location>
        <begin position="463"/>
        <end position="473"/>
    </location>
</feature>
<protein>
    <submittedName>
        <fullName evidence="2">Uncharacterized protein</fullName>
    </submittedName>
</protein>
<accession>A0A9P1IEU7</accession>
<feature type="compositionally biased region" description="Low complexity" evidence="1">
    <location>
        <begin position="612"/>
        <end position="623"/>
    </location>
</feature>
<dbReference type="GO" id="GO:0043565">
    <property type="term" value="F:sequence-specific DNA binding"/>
    <property type="evidence" value="ECO:0007669"/>
    <property type="project" value="TreeGrafter"/>
</dbReference>
<feature type="compositionally biased region" description="Basic residues" evidence="1">
    <location>
        <begin position="419"/>
        <end position="429"/>
    </location>
</feature>
<comment type="caution">
    <text evidence="2">The sequence shown here is derived from an EMBL/GenBank/DDBJ whole genome shotgun (WGS) entry which is preliminary data.</text>
</comment>
<feature type="compositionally biased region" description="Basic and acidic residues" evidence="1">
    <location>
        <begin position="323"/>
        <end position="344"/>
    </location>
</feature>
<dbReference type="GO" id="GO:0042795">
    <property type="term" value="P:snRNA transcription by RNA polymerase II"/>
    <property type="evidence" value="ECO:0007669"/>
    <property type="project" value="TreeGrafter"/>
</dbReference>
<feature type="compositionally biased region" description="Acidic residues" evidence="1">
    <location>
        <begin position="601"/>
        <end position="611"/>
    </location>
</feature>
<dbReference type="GO" id="GO:0042796">
    <property type="term" value="P:snRNA transcription by RNA polymerase III"/>
    <property type="evidence" value="ECO:0007669"/>
    <property type="project" value="TreeGrafter"/>
</dbReference>
<dbReference type="Pfam" id="PF09808">
    <property type="entry name" value="SNAPC1"/>
    <property type="match status" value="1"/>
</dbReference>
<feature type="compositionally biased region" description="Acidic residues" evidence="1">
    <location>
        <begin position="624"/>
        <end position="637"/>
    </location>
</feature>
<feature type="compositionally biased region" description="Basic and acidic residues" evidence="1">
    <location>
        <begin position="435"/>
        <end position="446"/>
    </location>
</feature>
<dbReference type="Proteomes" id="UP001152747">
    <property type="component" value="Unassembled WGS sequence"/>
</dbReference>
<feature type="region of interest" description="Disordered" evidence="1">
    <location>
        <begin position="589"/>
        <end position="681"/>
    </location>
</feature>
<dbReference type="PANTHER" id="PTHR15131:SF7">
    <property type="entry name" value="SNAPC (SMALL NUCLEAR RNA ACTIVATING COMPLEX) HOMOLOG-RELATED"/>
    <property type="match status" value="1"/>
</dbReference>
<dbReference type="AlphaFoldDB" id="A0A9P1IEU7"/>
<dbReference type="InterPro" id="IPR019188">
    <property type="entry name" value="SNAPC1"/>
</dbReference>
<evidence type="ECO:0000313" key="2">
    <source>
        <dbReference type="EMBL" id="CAI5443308.1"/>
    </source>
</evidence>
<keyword evidence="3" id="KW-1185">Reference proteome</keyword>
<gene>
    <name evidence="2" type="ORF">CAMP_LOCUS5945</name>
</gene>
<name>A0A9P1IEU7_9PELO</name>
<dbReference type="PANTHER" id="PTHR15131">
    <property type="entry name" value="SMALL NUCLEAR RNA ACTIVATING COMPLEX, POLYPEPTIDE 1"/>
    <property type="match status" value="1"/>
</dbReference>